<accession>A0A921US19</accession>
<reference evidence="1" key="2">
    <citation type="submission" date="2020-10" db="EMBL/GenBank/DDBJ databases">
        <authorList>
            <person name="Cooper E.A."/>
            <person name="Brenton Z.W."/>
            <person name="Flinn B.S."/>
            <person name="Jenkins J."/>
            <person name="Shu S."/>
            <person name="Flowers D."/>
            <person name="Luo F."/>
            <person name="Wang Y."/>
            <person name="Xia P."/>
            <person name="Barry K."/>
            <person name="Daum C."/>
            <person name="Lipzen A."/>
            <person name="Yoshinaga Y."/>
            <person name="Schmutz J."/>
            <person name="Saski C."/>
            <person name="Vermerris W."/>
            <person name="Kresovich S."/>
        </authorList>
    </citation>
    <scope>NUCLEOTIDE SEQUENCE</scope>
</reference>
<evidence type="ECO:0000313" key="1">
    <source>
        <dbReference type="EMBL" id="KAG0542442.1"/>
    </source>
</evidence>
<dbReference type="Proteomes" id="UP000807115">
    <property type="component" value="Chromosome 2"/>
</dbReference>
<comment type="caution">
    <text evidence="1">The sequence shown here is derived from an EMBL/GenBank/DDBJ whole genome shotgun (WGS) entry which is preliminary data.</text>
</comment>
<name>A0A921US19_SORBI</name>
<organism evidence="1 2">
    <name type="scientific">Sorghum bicolor</name>
    <name type="common">Sorghum</name>
    <name type="synonym">Sorghum vulgare</name>
    <dbReference type="NCBI Taxonomy" id="4558"/>
    <lineage>
        <taxon>Eukaryota</taxon>
        <taxon>Viridiplantae</taxon>
        <taxon>Streptophyta</taxon>
        <taxon>Embryophyta</taxon>
        <taxon>Tracheophyta</taxon>
        <taxon>Spermatophyta</taxon>
        <taxon>Magnoliopsida</taxon>
        <taxon>Liliopsida</taxon>
        <taxon>Poales</taxon>
        <taxon>Poaceae</taxon>
        <taxon>PACMAD clade</taxon>
        <taxon>Panicoideae</taxon>
        <taxon>Andropogonodae</taxon>
        <taxon>Andropogoneae</taxon>
        <taxon>Sorghinae</taxon>
        <taxon>Sorghum</taxon>
    </lineage>
</organism>
<dbReference type="EMBL" id="CM027681">
    <property type="protein sequence ID" value="KAG0542442.1"/>
    <property type="molecule type" value="Genomic_DNA"/>
</dbReference>
<evidence type="ECO:0000313" key="2">
    <source>
        <dbReference type="Proteomes" id="UP000807115"/>
    </source>
</evidence>
<protein>
    <submittedName>
        <fullName evidence="1">Uncharacterized protein</fullName>
    </submittedName>
</protein>
<dbReference type="AlphaFoldDB" id="A0A921US19"/>
<gene>
    <name evidence="1" type="ORF">BDA96_02G104500</name>
</gene>
<proteinExistence type="predicted"/>
<sequence length="95" mass="11231">MLDRFSVAIVQNNRKHIYFSLFLKKNNRNAFQVPYCEGYIGNWWQHLEKLKCLCTVVTKSITSQIAARMLSLVSFVVFPRDLETSRTYLLVRKKD</sequence>
<reference evidence="1" key="1">
    <citation type="journal article" date="2019" name="BMC Genomics">
        <title>A new reference genome for Sorghum bicolor reveals high levels of sequence similarity between sweet and grain genotypes: implications for the genetics of sugar metabolism.</title>
        <authorList>
            <person name="Cooper E.A."/>
            <person name="Brenton Z.W."/>
            <person name="Flinn B.S."/>
            <person name="Jenkins J."/>
            <person name="Shu S."/>
            <person name="Flowers D."/>
            <person name="Luo F."/>
            <person name="Wang Y."/>
            <person name="Xia P."/>
            <person name="Barry K."/>
            <person name="Daum C."/>
            <person name="Lipzen A."/>
            <person name="Yoshinaga Y."/>
            <person name="Schmutz J."/>
            <person name="Saski C."/>
            <person name="Vermerris W."/>
            <person name="Kresovich S."/>
        </authorList>
    </citation>
    <scope>NUCLEOTIDE SEQUENCE</scope>
</reference>